<dbReference type="EMBL" id="KV460239">
    <property type="protein sequence ID" value="OBT94965.1"/>
    <property type="molecule type" value="Genomic_DNA"/>
</dbReference>
<dbReference type="InterPro" id="IPR011333">
    <property type="entry name" value="SKP1/BTB/POZ_sf"/>
</dbReference>
<dbReference type="SMART" id="SM00225">
    <property type="entry name" value="BTB"/>
    <property type="match status" value="1"/>
</dbReference>
<reference evidence="3 4" key="1">
    <citation type="submission" date="2016-03" db="EMBL/GenBank/DDBJ databases">
        <title>Comparative genomics of Pseudogymnoascus destructans, the fungus causing white-nose syndrome of bats.</title>
        <authorList>
            <person name="Palmer J.M."/>
            <person name="Drees K.P."/>
            <person name="Foster J.T."/>
            <person name="Lindner D.L."/>
        </authorList>
    </citation>
    <scope>NUCLEOTIDE SEQUENCE [LARGE SCALE GENOMIC DNA]</scope>
    <source>
        <strain evidence="3 4">UAMH 10579</strain>
    </source>
</reference>
<evidence type="ECO:0000313" key="3">
    <source>
        <dbReference type="EMBL" id="OBT94965.1"/>
    </source>
</evidence>
<dbReference type="PROSITE" id="PS50097">
    <property type="entry name" value="BTB"/>
    <property type="match status" value="1"/>
</dbReference>
<name>A0A1B8GGK6_9PEZI</name>
<dbReference type="Pfam" id="PF00651">
    <property type="entry name" value="BTB"/>
    <property type="match status" value="1"/>
</dbReference>
<keyword evidence="4" id="KW-1185">Reference proteome</keyword>
<dbReference type="SUPFAM" id="SSF54695">
    <property type="entry name" value="POZ domain"/>
    <property type="match status" value="1"/>
</dbReference>
<dbReference type="RefSeq" id="XP_018128698.1">
    <property type="nucleotide sequence ID" value="XM_018276949.1"/>
</dbReference>
<feature type="compositionally biased region" description="Basic residues" evidence="1">
    <location>
        <begin position="1"/>
        <end position="11"/>
    </location>
</feature>
<evidence type="ECO:0000259" key="2">
    <source>
        <dbReference type="PROSITE" id="PS50097"/>
    </source>
</evidence>
<feature type="domain" description="BTB" evidence="2">
    <location>
        <begin position="33"/>
        <end position="104"/>
    </location>
</feature>
<dbReference type="GeneID" id="28840901"/>
<dbReference type="AlphaFoldDB" id="A0A1B8GGK6"/>
<protein>
    <recommendedName>
        <fullName evidence="2">BTB domain-containing protein</fullName>
    </recommendedName>
</protein>
<feature type="region of interest" description="Disordered" evidence="1">
    <location>
        <begin position="1"/>
        <end position="25"/>
    </location>
</feature>
<evidence type="ECO:0000313" key="4">
    <source>
        <dbReference type="Proteomes" id="UP000091956"/>
    </source>
</evidence>
<accession>A0A1B8GGK6</accession>
<gene>
    <name evidence="3" type="ORF">VE01_07515</name>
</gene>
<proteinExistence type="predicted"/>
<sequence>MSQKASSKRNNKQASQVKPSSLPPLFSETFGTETVQITVGDDGFKRTFTVHKNLLASKSRFFSAIFDSNFLEAVTSNASFPDDDPSAFEALMEWIYYDSLKTIGLNSNHTQEEGRENMRKIIATLGLADKYCIDELADRCLTILYHRSREYVSCKLDLDMIAFIYEETGPISMARKYAASELAAAVTATSVLDLRVRSKSAIITALRISEICKQNRDILDDLFKAITARPQSPGPTTGTCQFHLHPKVAVCPYRGMDEEVAVRPKEDSLYCGCGRSRSRCNDRQARTGKRCPAFGRPR</sequence>
<evidence type="ECO:0000256" key="1">
    <source>
        <dbReference type="SAM" id="MobiDB-lite"/>
    </source>
</evidence>
<dbReference type="CDD" id="cd18186">
    <property type="entry name" value="BTB_POZ_ZBTB_KLHL-like"/>
    <property type="match status" value="1"/>
</dbReference>
<dbReference type="OrthoDB" id="1022638at2759"/>
<dbReference type="PANTHER" id="PTHR47843">
    <property type="entry name" value="BTB DOMAIN-CONTAINING PROTEIN-RELATED"/>
    <property type="match status" value="1"/>
</dbReference>
<dbReference type="STRING" id="342668.A0A1B8GGK6"/>
<dbReference type="Proteomes" id="UP000091956">
    <property type="component" value="Unassembled WGS sequence"/>
</dbReference>
<organism evidence="3 4">
    <name type="scientific">Pseudogymnoascus verrucosus</name>
    <dbReference type="NCBI Taxonomy" id="342668"/>
    <lineage>
        <taxon>Eukaryota</taxon>
        <taxon>Fungi</taxon>
        <taxon>Dikarya</taxon>
        <taxon>Ascomycota</taxon>
        <taxon>Pezizomycotina</taxon>
        <taxon>Leotiomycetes</taxon>
        <taxon>Thelebolales</taxon>
        <taxon>Thelebolaceae</taxon>
        <taxon>Pseudogymnoascus</taxon>
    </lineage>
</organism>
<dbReference type="Gene3D" id="3.30.710.10">
    <property type="entry name" value="Potassium Channel Kv1.1, Chain A"/>
    <property type="match status" value="1"/>
</dbReference>
<reference evidence="4" key="2">
    <citation type="journal article" date="2018" name="Nat. Commun.">
        <title>Extreme sensitivity to ultraviolet light in the fungal pathogen causing white-nose syndrome of bats.</title>
        <authorList>
            <person name="Palmer J.M."/>
            <person name="Drees K.P."/>
            <person name="Foster J.T."/>
            <person name="Lindner D.L."/>
        </authorList>
    </citation>
    <scope>NUCLEOTIDE SEQUENCE [LARGE SCALE GENOMIC DNA]</scope>
    <source>
        <strain evidence="4">UAMH 10579</strain>
    </source>
</reference>
<dbReference type="InterPro" id="IPR000210">
    <property type="entry name" value="BTB/POZ_dom"/>
</dbReference>